<dbReference type="PANTHER" id="PTHR42837">
    <property type="entry name" value="REGULATOR OF SIGMA-E PROTEASE RSEP"/>
    <property type="match status" value="1"/>
</dbReference>
<organism evidence="6 7">
    <name type="scientific">Stieleria magnilauensis</name>
    <dbReference type="NCBI Taxonomy" id="2527963"/>
    <lineage>
        <taxon>Bacteria</taxon>
        <taxon>Pseudomonadati</taxon>
        <taxon>Planctomycetota</taxon>
        <taxon>Planctomycetia</taxon>
        <taxon>Pirellulales</taxon>
        <taxon>Pirellulaceae</taxon>
        <taxon>Stieleria</taxon>
    </lineage>
</organism>
<dbReference type="GO" id="GO:0016787">
    <property type="term" value="F:hydrolase activity"/>
    <property type="evidence" value="ECO:0007669"/>
    <property type="project" value="UniProtKB-KW"/>
</dbReference>
<dbReference type="InterPro" id="IPR001478">
    <property type="entry name" value="PDZ"/>
</dbReference>
<evidence type="ECO:0000256" key="1">
    <source>
        <dbReference type="ARBA" id="ARBA00001947"/>
    </source>
</evidence>
<dbReference type="Pfam" id="PF13180">
    <property type="entry name" value="PDZ_2"/>
    <property type="match status" value="1"/>
</dbReference>
<evidence type="ECO:0000256" key="2">
    <source>
        <dbReference type="SAM" id="Coils"/>
    </source>
</evidence>
<proteinExistence type="predicted"/>
<feature type="signal peptide" evidence="4">
    <location>
        <begin position="1"/>
        <end position="26"/>
    </location>
</feature>
<keyword evidence="6" id="KW-0378">Hydrolase</keyword>
<evidence type="ECO:0000313" key="7">
    <source>
        <dbReference type="Proteomes" id="UP000318081"/>
    </source>
</evidence>
<evidence type="ECO:0000256" key="4">
    <source>
        <dbReference type="SAM" id="SignalP"/>
    </source>
</evidence>
<dbReference type="PANTHER" id="PTHR42837:SF2">
    <property type="entry name" value="MEMBRANE METALLOPROTEASE ARASP2, CHLOROPLASTIC-RELATED"/>
    <property type="match status" value="1"/>
</dbReference>
<sequence length="328" mass="33910">MRVKNLLCVTALAGASMALPTGNTTAQDLGQAVPTTQNGLGNAVDNAVRSGIGAAADQIRQGGSVRGAIQQGADQALRQGADQALRQGADQAIREGVNQATRQVLPNANINANVDANANVNGNRNIAGSNVAAQQRARLGIGLQSSDQGIRITNVTQGSAAARAGLQAGDVVISTNGQAITSTDQLAQIVRDADANAQLQMKVLRNGQEQAVTASLAARQQQNDRYRANKPAMDGSANASAAYEARITALEDEIERLKSTIDQLRGEFDVQGDVQGNIQDNGQSRRDRNTSLNADGSLEADVSLDSGLDVDASGSASTDADLEGSLDN</sequence>
<dbReference type="InterPro" id="IPR004387">
    <property type="entry name" value="Pept_M50_Zn"/>
</dbReference>
<dbReference type="Proteomes" id="UP000318081">
    <property type="component" value="Chromosome"/>
</dbReference>
<accession>A0ABX5XSZ5</accession>
<dbReference type="InterPro" id="IPR036034">
    <property type="entry name" value="PDZ_sf"/>
</dbReference>
<feature type="domain" description="PDZ" evidence="5">
    <location>
        <begin position="119"/>
        <end position="205"/>
    </location>
</feature>
<dbReference type="SUPFAM" id="SSF50156">
    <property type="entry name" value="PDZ domain-like"/>
    <property type="match status" value="1"/>
</dbReference>
<dbReference type="RefSeq" id="WP_145213405.1">
    <property type="nucleotide sequence ID" value="NZ_CP036432.1"/>
</dbReference>
<dbReference type="PROSITE" id="PS50106">
    <property type="entry name" value="PDZ"/>
    <property type="match status" value="1"/>
</dbReference>
<evidence type="ECO:0000313" key="6">
    <source>
        <dbReference type="EMBL" id="QDV84752.1"/>
    </source>
</evidence>
<protein>
    <submittedName>
        <fullName evidence="6">Serine protease Do-like HtrA</fullName>
        <ecNumber evidence="6">3.4.21.107</ecNumber>
    </submittedName>
</protein>
<evidence type="ECO:0000259" key="5">
    <source>
        <dbReference type="PROSITE" id="PS50106"/>
    </source>
</evidence>
<dbReference type="SMART" id="SM00228">
    <property type="entry name" value="PDZ"/>
    <property type="match status" value="1"/>
</dbReference>
<keyword evidence="7" id="KW-1185">Reference proteome</keyword>
<feature type="region of interest" description="Disordered" evidence="3">
    <location>
        <begin position="272"/>
        <end position="328"/>
    </location>
</feature>
<dbReference type="EC" id="3.4.21.107" evidence="6"/>
<feature type="chain" id="PRO_5047270004" evidence="4">
    <location>
        <begin position="27"/>
        <end position="328"/>
    </location>
</feature>
<gene>
    <name evidence="6" type="primary">htrA_1</name>
    <name evidence="6" type="ORF">TBK1r_37040</name>
</gene>
<evidence type="ECO:0000256" key="3">
    <source>
        <dbReference type="SAM" id="MobiDB-lite"/>
    </source>
</evidence>
<reference evidence="6 7" key="1">
    <citation type="submission" date="2019-02" db="EMBL/GenBank/DDBJ databases">
        <title>Deep-cultivation of Planctomycetes and their phenomic and genomic characterization uncovers novel biology.</title>
        <authorList>
            <person name="Wiegand S."/>
            <person name="Jogler M."/>
            <person name="Boedeker C."/>
            <person name="Pinto D."/>
            <person name="Vollmers J."/>
            <person name="Rivas-Marin E."/>
            <person name="Kohn T."/>
            <person name="Peeters S.H."/>
            <person name="Heuer A."/>
            <person name="Rast P."/>
            <person name="Oberbeckmann S."/>
            <person name="Bunk B."/>
            <person name="Jeske O."/>
            <person name="Meyerdierks A."/>
            <person name="Storesund J.E."/>
            <person name="Kallscheuer N."/>
            <person name="Luecker S."/>
            <person name="Lage O.M."/>
            <person name="Pohl T."/>
            <person name="Merkel B.J."/>
            <person name="Hornburger P."/>
            <person name="Mueller R.-W."/>
            <person name="Bruemmer F."/>
            <person name="Labrenz M."/>
            <person name="Spormann A.M."/>
            <person name="Op den Camp H."/>
            <person name="Overmann J."/>
            <person name="Amann R."/>
            <person name="Jetten M.S.M."/>
            <person name="Mascher T."/>
            <person name="Medema M.H."/>
            <person name="Devos D.P."/>
            <person name="Kaster A.-K."/>
            <person name="Ovreas L."/>
            <person name="Rohde M."/>
            <person name="Galperin M.Y."/>
            <person name="Jogler C."/>
        </authorList>
    </citation>
    <scope>NUCLEOTIDE SEQUENCE [LARGE SCALE GENOMIC DNA]</scope>
    <source>
        <strain evidence="6 7">TBK1r</strain>
    </source>
</reference>
<dbReference type="Gene3D" id="2.30.42.10">
    <property type="match status" value="1"/>
</dbReference>
<keyword evidence="2" id="KW-0175">Coiled coil</keyword>
<name>A0ABX5XSZ5_9BACT</name>
<dbReference type="EMBL" id="CP036432">
    <property type="protein sequence ID" value="QDV84752.1"/>
    <property type="molecule type" value="Genomic_DNA"/>
</dbReference>
<keyword evidence="4" id="KW-0732">Signal</keyword>
<feature type="coiled-coil region" evidence="2">
    <location>
        <begin position="240"/>
        <end position="267"/>
    </location>
</feature>
<comment type="cofactor">
    <cofactor evidence="1">
        <name>Zn(2+)</name>
        <dbReference type="ChEBI" id="CHEBI:29105"/>
    </cofactor>
</comment>